<dbReference type="InterPro" id="IPR018152">
    <property type="entry name" value="SOD_Cu/Zn_BS"/>
</dbReference>
<accession>A0A0U4FPM4</accession>
<evidence type="ECO:0000313" key="7">
    <source>
        <dbReference type="EMBL" id="ALX49700.1"/>
    </source>
</evidence>
<sequence>MKKWIISIGVAIFILITGCADTKDNTEEAAINSTDSSVKALSILDEETEKIDVTMYNQDKEEVGTAVIRPVYTGVKITLEASDLPGGEHGFHIHENGICEAPDFESAGSHFNPTDSKHGFEHPEGPHAGDLPNINVDKDGNVFKDALAKMVTLEKGQENSLLKEGGTALVIHSGADDYKSQPSGDAGERIACGVISE</sequence>
<reference evidence="7 8" key="1">
    <citation type="submission" date="2016-01" db="EMBL/GenBank/DDBJ databases">
        <title>Complete genome sequence of strain Lentibacillus amyloliquefaciens LAM0015T isolated from saline sediment.</title>
        <authorList>
            <person name="Wang J.-L."/>
            <person name="He M.-X."/>
        </authorList>
    </citation>
    <scope>NUCLEOTIDE SEQUENCE [LARGE SCALE GENOMIC DNA]</scope>
    <source>
        <strain evidence="7 8">LAM0015</strain>
    </source>
</reference>
<dbReference type="PROSITE" id="PS00332">
    <property type="entry name" value="SOD_CU_ZN_2"/>
    <property type="match status" value="1"/>
</dbReference>
<evidence type="ECO:0000256" key="4">
    <source>
        <dbReference type="SAM" id="MobiDB-lite"/>
    </source>
</evidence>
<comment type="function">
    <text evidence="2">Destroys radicals which are normally produced within the cells and which are toxic to biological systems. May play a role in favoring mycobacterial survival in phagocytes.</text>
</comment>
<protein>
    <recommendedName>
        <fullName evidence="3">Superoxide dismutase [Cu-Zn]</fullName>
        <ecNumber evidence="3">1.15.1.1</ecNumber>
    </recommendedName>
</protein>
<dbReference type="AlphaFoldDB" id="A0A0U4FPM4"/>
<dbReference type="InterPro" id="IPR036423">
    <property type="entry name" value="SOD-like_Cu/Zn_dom_sf"/>
</dbReference>
<dbReference type="Gene3D" id="2.60.40.200">
    <property type="entry name" value="Superoxide dismutase, copper/zinc binding domain"/>
    <property type="match status" value="1"/>
</dbReference>
<comment type="cofactor">
    <cofactor evidence="3">
        <name>Zn(2+)</name>
        <dbReference type="ChEBI" id="CHEBI:29105"/>
    </cofactor>
    <text evidence="3">Binds 1 zinc ion per subunit.</text>
</comment>
<evidence type="ECO:0000313" key="8">
    <source>
        <dbReference type="Proteomes" id="UP000050331"/>
    </source>
</evidence>
<dbReference type="CDD" id="cd00305">
    <property type="entry name" value="Cu-Zn_Superoxide_Dismutase"/>
    <property type="match status" value="1"/>
</dbReference>
<keyword evidence="3" id="KW-0186">Copper</keyword>
<comment type="catalytic activity">
    <reaction evidence="3">
        <text>2 superoxide + 2 H(+) = H2O2 + O2</text>
        <dbReference type="Rhea" id="RHEA:20696"/>
        <dbReference type="ChEBI" id="CHEBI:15378"/>
        <dbReference type="ChEBI" id="CHEBI:15379"/>
        <dbReference type="ChEBI" id="CHEBI:16240"/>
        <dbReference type="ChEBI" id="CHEBI:18421"/>
        <dbReference type="EC" id="1.15.1.1"/>
    </reaction>
</comment>
<evidence type="ECO:0000256" key="3">
    <source>
        <dbReference type="RuleBase" id="RU000393"/>
    </source>
</evidence>
<dbReference type="GO" id="GO:0005507">
    <property type="term" value="F:copper ion binding"/>
    <property type="evidence" value="ECO:0007669"/>
    <property type="project" value="InterPro"/>
</dbReference>
<dbReference type="OrthoDB" id="9792957at2"/>
<evidence type="ECO:0000256" key="2">
    <source>
        <dbReference type="ARBA" id="ARBA00024900"/>
    </source>
</evidence>
<dbReference type="EC" id="1.15.1.1" evidence="3"/>
<feature type="domain" description="Superoxide dismutase copper/zinc binding" evidence="6">
    <location>
        <begin position="64"/>
        <end position="195"/>
    </location>
</feature>
<dbReference type="SUPFAM" id="SSF49329">
    <property type="entry name" value="Cu,Zn superoxide dismutase-like"/>
    <property type="match status" value="1"/>
</dbReference>
<evidence type="ECO:0000256" key="1">
    <source>
        <dbReference type="ARBA" id="ARBA00010457"/>
    </source>
</evidence>
<proteinExistence type="inferred from homology"/>
<dbReference type="RefSeq" id="WP_068446666.1">
    <property type="nucleotide sequence ID" value="NZ_CP013862.1"/>
</dbReference>
<dbReference type="EMBL" id="CP013862">
    <property type="protein sequence ID" value="ALX49700.1"/>
    <property type="molecule type" value="Genomic_DNA"/>
</dbReference>
<dbReference type="PROSITE" id="PS51257">
    <property type="entry name" value="PROKAR_LIPOPROTEIN"/>
    <property type="match status" value="1"/>
</dbReference>
<evidence type="ECO:0000259" key="6">
    <source>
        <dbReference type="Pfam" id="PF00080"/>
    </source>
</evidence>
<comment type="cofactor">
    <cofactor evidence="3">
        <name>Cu cation</name>
        <dbReference type="ChEBI" id="CHEBI:23378"/>
    </cofactor>
    <text evidence="3">Binds 1 copper ion per subunit.</text>
</comment>
<organism evidence="7 8">
    <name type="scientific">Lentibacillus amyloliquefaciens</name>
    <dbReference type="NCBI Taxonomy" id="1472767"/>
    <lineage>
        <taxon>Bacteria</taxon>
        <taxon>Bacillati</taxon>
        <taxon>Bacillota</taxon>
        <taxon>Bacilli</taxon>
        <taxon>Bacillales</taxon>
        <taxon>Bacillaceae</taxon>
        <taxon>Lentibacillus</taxon>
    </lineage>
</organism>
<dbReference type="GO" id="GO:0004784">
    <property type="term" value="F:superoxide dismutase activity"/>
    <property type="evidence" value="ECO:0007669"/>
    <property type="project" value="UniProtKB-EC"/>
</dbReference>
<dbReference type="Proteomes" id="UP000050331">
    <property type="component" value="Chromosome"/>
</dbReference>
<gene>
    <name evidence="7" type="ORF">AOX59_14645</name>
</gene>
<dbReference type="PANTHER" id="PTHR10003">
    <property type="entry name" value="SUPEROXIDE DISMUTASE CU-ZN -RELATED"/>
    <property type="match status" value="1"/>
</dbReference>
<dbReference type="InterPro" id="IPR024134">
    <property type="entry name" value="SOD_Cu/Zn_/chaperone"/>
</dbReference>
<keyword evidence="5" id="KW-0732">Signal</keyword>
<name>A0A0U4FPM4_9BACI</name>
<feature type="region of interest" description="Disordered" evidence="4">
    <location>
        <begin position="106"/>
        <end position="132"/>
    </location>
</feature>
<keyword evidence="3" id="KW-0479">Metal-binding</keyword>
<feature type="signal peptide" evidence="5">
    <location>
        <begin position="1"/>
        <end position="22"/>
    </location>
</feature>
<keyword evidence="8" id="KW-1185">Reference proteome</keyword>
<keyword evidence="3" id="KW-0560">Oxidoreductase</keyword>
<evidence type="ECO:0000256" key="5">
    <source>
        <dbReference type="SAM" id="SignalP"/>
    </source>
</evidence>
<comment type="similarity">
    <text evidence="1 3">Belongs to the Cu-Zn superoxide dismutase family.</text>
</comment>
<dbReference type="Pfam" id="PF00080">
    <property type="entry name" value="Sod_Cu"/>
    <property type="match status" value="1"/>
</dbReference>
<dbReference type="KEGG" id="lao:AOX59_14645"/>
<feature type="chain" id="PRO_5038726246" description="Superoxide dismutase [Cu-Zn]" evidence="5">
    <location>
        <begin position="23"/>
        <end position="197"/>
    </location>
</feature>
<dbReference type="STRING" id="1472767.AOX59_14645"/>
<dbReference type="InterPro" id="IPR001424">
    <property type="entry name" value="SOD_Cu_Zn_dom"/>
</dbReference>
<feature type="compositionally biased region" description="Basic and acidic residues" evidence="4">
    <location>
        <begin position="115"/>
        <end position="127"/>
    </location>
</feature>
<keyword evidence="3" id="KW-0862">Zinc</keyword>